<reference evidence="1" key="1">
    <citation type="submission" date="2021-06" db="EMBL/GenBank/DDBJ databases">
        <title>Parelaphostrongylus tenuis whole genome reference sequence.</title>
        <authorList>
            <person name="Garwood T.J."/>
            <person name="Larsen P.A."/>
            <person name="Fountain-Jones N.M."/>
            <person name="Garbe J.R."/>
            <person name="Macchietto M.G."/>
            <person name="Kania S.A."/>
            <person name="Gerhold R.W."/>
            <person name="Richards J.E."/>
            <person name="Wolf T.M."/>
        </authorList>
    </citation>
    <scope>NUCLEOTIDE SEQUENCE</scope>
    <source>
        <strain evidence="1">MNPRO001-30</strain>
        <tissue evidence="1">Meninges</tissue>
    </source>
</reference>
<comment type="caution">
    <text evidence="1">The sequence shown here is derived from an EMBL/GenBank/DDBJ whole genome shotgun (WGS) entry which is preliminary data.</text>
</comment>
<sequence>MVKLMEETSIKLVVVEAMTMFLLRTPDFKVIVDVQQQKKDLHAAELLPMGIASPMGVVPPSIF</sequence>
<evidence type="ECO:0000313" key="1">
    <source>
        <dbReference type="EMBL" id="KAJ1374237.1"/>
    </source>
</evidence>
<gene>
    <name evidence="1" type="ORF">KIN20_036883</name>
</gene>
<name>A0AAD5RDC2_PARTN</name>
<keyword evidence="2" id="KW-1185">Reference proteome</keyword>
<protein>
    <submittedName>
        <fullName evidence="1">Uncharacterized protein</fullName>
    </submittedName>
</protein>
<dbReference type="Proteomes" id="UP001196413">
    <property type="component" value="Unassembled WGS sequence"/>
</dbReference>
<dbReference type="AlphaFoldDB" id="A0AAD5RDC2"/>
<evidence type="ECO:0000313" key="2">
    <source>
        <dbReference type="Proteomes" id="UP001196413"/>
    </source>
</evidence>
<accession>A0AAD5RDC2</accession>
<dbReference type="EMBL" id="JAHQIW010007414">
    <property type="protein sequence ID" value="KAJ1374237.1"/>
    <property type="molecule type" value="Genomic_DNA"/>
</dbReference>
<proteinExistence type="predicted"/>
<organism evidence="1 2">
    <name type="scientific">Parelaphostrongylus tenuis</name>
    <name type="common">Meningeal worm</name>
    <dbReference type="NCBI Taxonomy" id="148309"/>
    <lineage>
        <taxon>Eukaryota</taxon>
        <taxon>Metazoa</taxon>
        <taxon>Ecdysozoa</taxon>
        <taxon>Nematoda</taxon>
        <taxon>Chromadorea</taxon>
        <taxon>Rhabditida</taxon>
        <taxon>Rhabditina</taxon>
        <taxon>Rhabditomorpha</taxon>
        <taxon>Strongyloidea</taxon>
        <taxon>Metastrongylidae</taxon>
        <taxon>Parelaphostrongylus</taxon>
    </lineage>
</organism>